<dbReference type="PANTHER" id="PTHR43250">
    <property type="entry name" value="EXODEOXYRIBONUCLEASE III"/>
    <property type="match status" value="1"/>
</dbReference>
<dbReference type="AlphaFoldDB" id="A0A0F3NMC9"/>
<dbReference type="SUPFAM" id="SSF56219">
    <property type="entry name" value="DNase I-like"/>
    <property type="match status" value="1"/>
</dbReference>
<comment type="cofactor">
    <cofactor evidence="1">
        <name>Mn(2+)</name>
        <dbReference type="ChEBI" id="CHEBI:29035"/>
    </cofactor>
</comment>
<dbReference type="Proteomes" id="UP000033562">
    <property type="component" value="Unassembled WGS sequence"/>
</dbReference>
<evidence type="ECO:0000256" key="3">
    <source>
        <dbReference type="ARBA" id="ARBA00022723"/>
    </source>
</evidence>
<dbReference type="NCBIfam" id="TIGR00633">
    <property type="entry name" value="xth"/>
    <property type="match status" value="1"/>
</dbReference>
<feature type="site" description="Interaction with DNA substrate" evidence="8">
    <location>
        <position position="261"/>
    </location>
</feature>
<sequence length="270" mass="31363">MFKIATWNVNSIRKRVNHLCSYLIANNIDVILLQELRCINELFPYRELESIGYQCYIHGQKARNGVAIITKHKAIDIKSNIFTINNTFVESIGSYSCDEARYIESIISYNDMQIVVASVYIPNGQDVNSEMFTYKLNFFDQLKFRMLNLLNKEKIIIIGGDYNVAPEEIDVYCTKILNGKLCFHENERAKFRSILNLGFFDAFRIINDNQKFSWWNYKNNAWNENKGMRIDHLLLSPQAADKLLHCDINDQIRNLECPSDHAPVVCTLLA</sequence>
<feature type="active site" description="Proton acceptor" evidence="6">
    <location>
        <position position="261"/>
    </location>
</feature>
<dbReference type="InterPro" id="IPR004808">
    <property type="entry name" value="AP_endonuc_1"/>
</dbReference>
<dbReference type="PROSITE" id="PS00728">
    <property type="entry name" value="AP_NUCLEASE_F1_3"/>
    <property type="match status" value="1"/>
</dbReference>
<evidence type="ECO:0000256" key="7">
    <source>
        <dbReference type="PIRSR" id="PIRSR604808-2"/>
    </source>
</evidence>
<feature type="active site" description="Proton donor/acceptor" evidence="6">
    <location>
        <position position="161"/>
    </location>
</feature>
<dbReference type="CDD" id="cd09086">
    <property type="entry name" value="ExoIII-like_AP-endo"/>
    <property type="match status" value="1"/>
</dbReference>
<evidence type="ECO:0000313" key="11">
    <source>
        <dbReference type="Proteomes" id="UP000033562"/>
    </source>
</evidence>
<comment type="similarity">
    <text evidence="2">Belongs to the DNA repair enzymes AP/ExoA family.</text>
</comment>
<evidence type="ECO:0000256" key="6">
    <source>
        <dbReference type="PIRSR" id="PIRSR604808-1"/>
    </source>
</evidence>
<feature type="binding site" evidence="7">
    <location>
        <position position="161"/>
    </location>
    <ligand>
        <name>Mg(2+)</name>
        <dbReference type="ChEBI" id="CHEBI:18420"/>
        <label>1</label>
    </ligand>
</feature>
<gene>
    <name evidence="10" type="primary">xth</name>
    <name evidence="10" type="ORF">NLO413_0230</name>
</gene>
<dbReference type="PANTHER" id="PTHR43250:SF2">
    <property type="entry name" value="EXODEOXYRIBONUCLEASE III"/>
    <property type="match status" value="1"/>
</dbReference>
<protein>
    <submittedName>
        <fullName evidence="10">Exodeoxyribonuclease III</fullName>
        <ecNumber evidence="10">3.1.11.2</ecNumber>
    </submittedName>
</protein>
<feature type="binding site" evidence="7">
    <location>
        <position position="8"/>
    </location>
    <ligand>
        <name>Mg(2+)</name>
        <dbReference type="ChEBI" id="CHEBI:18420"/>
        <label>1</label>
    </ligand>
</feature>
<dbReference type="Gene3D" id="3.60.10.10">
    <property type="entry name" value="Endonuclease/exonuclease/phosphatase"/>
    <property type="match status" value="1"/>
</dbReference>
<keyword evidence="11" id="KW-1185">Reference proteome</keyword>
<dbReference type="InterPro" id="IPR036691">
    <property type="entry name" value="Endo/exonu/phosph_ase_sf"/>
</dbReference>
<dbReference type="STRING" id="1359163.NLO413_0230"/>
<keyword evidence="5 7" id="KW-0460">Magnesium</keyword>
<dbReference type="GO" id="GO:0003677">
    <property type="term" value="F:DNA binding"/>
    <property type="evidence" value="ECO:0007669"/>
    <property type="project" value="InterPro"/>
</dbReference>
<feature type="domain" description="Endonuclease/exonuclease/phosphatase" evidence="9">
    <location>
        <begin position="5"/>
        <end position="261"/>
    </location>
</feature>
<proteinExistence type="inferred from homology"/>
<feature type="site" description="Important for catalytic activity" evidence="8">
    <location>
        <position position="231"/>
    </location>
</feature>
<dbReference type="GO" id="GO:0008311">
    <property type="term" value="F:double-stranded DNA 3'-5' DNA exonuclease activity"/>
    <property type="evidence" value="ECO:0007669"/>
    <property type="project" value="UniProtKB-EC"/>
</dbReference>
<feature type="active site" evidence="6">
    <location>
        <position position="120"/>
    </location>
</feature>
<dbReference type="Pfam" id="PF03372">
    <property type="entry name" value="Exo_endo_phos"/>
    <property type="match status" value="1"/>
</dbReference>
<comment type="cofactor">
    <cofactor evidence="7">
        <name>Mg(2+)</name>
        <dbReference type="ChEBI" id="CHEBI:18420"/>
    </cofactor>
    <cofactor evidence="7">
        <name>Mn(2+)</name>
        <dbReference type="ChEBI" id="CHEBI:29035"/>
    </cofactor>
    <text evidence="7">Probably binds two magnesium or manganese ions per subunit.</text>
</comment>
<keyword evidence="4 10" id="KW-0378">Hydrolase</keyword>
<dbReference type="GO" id="GO:0046872">
    <property type="term" value="F:metal ion binding"/>
    <property type="evidence" value="ECO:0007669"/>
    <property type="project" value="UniProtKB-KW"/>
</dbReference>
<dbReference type="GO" id="GO:0004519">
    <property type="term" value="F:endonuclease activity"/>
    <property type="evidence" value="ECO:0007669"/>
    <property type="project" value="InterPro"/>
</dbReference>
<evidence type="ECO:0000256" key="2">
    <source>
        <dbReference type="ARBA" id="ARBA00007092"/>
    </source>
</evidence>
<feature type="binding site" evidence="7">
    <location>
        <position position="260"/>
    </location>
    <ligand>
        <name>Mg(2+)</name>
        <dbReference type="ChEBI" id="CHEBI:18420"/>
        <label>1</label>
    </ligand>
</feature>
<dbReference type="InterPro" id="IPR020848">
    <property type="entry name" value="AP_endonuclease_F1_CS"/>
</dbReference>
<feature type="binding site" evidence="7">
    <location>
        <position position="261"/>
    </location>
    <ligand>
        <name>Mg(2+)</name>
        <dbReference type="ChEBI" id="CHEBI:18420"/>
        <label>1</label>
    </ligand>
</feature>
<evidence type="ECO:0000256" key="8">
    <source>
        <dbReference type="PIRSR" id="PIRSR604808-3"/>
    </source>
</evidence>
<dbReference type="GO" id="GO:0006281">
    <property type="term" value="P:DNA repair"/>
    <property type="evidence" value="ECO:0007669"/>
    <property type="project" value="InterPro"/>
</dbReference>
<name>A0A0F3NMC9_9RICK</name>
<dbReference type="PROSITE" id="PS51435">
    <property type="entry name" value="AP_NUCLEASE_F1_4"/>
    <property type="match status" value="1"/>
</dbReference>
<comment type="caution">
    <text evidence="10">The sequence shown here is derived from an EMBL/GenBank/DDBJ whole genome shotgun (WGS) entry which is preliminary data.</text>
</comment>
<feature type="binding site" evidence="7">
    <location>
        <position position="163"/>
    </location>
    <ligand>
        <name>Mg(2+)</name>
        <dbReference type="ChEBI" id="CHEBI:18420"/>
        <label>1</label>
    </ligand>
</feature>
<dbReference type="OrthoDB" id="9803914at2"/>
<evidence type="ECO:0000256" key="4">
    <source>
        <dbReference type="ARBA" id="ARBA00022801"/>
    </source>
</evidence>
<dbReference type="InterPro" id="IPR037493">
    <property type="entry name" value="ExoIII-like"/>
</dbReference>
<keyword evidence="3 7" id="KW-0479">Metal-binding</keyword>
<dbReference type="EMBL" id="LANX01000001">
    <property type="protein sequence ID" value="KJV68862.1"/>
    <property type="molecule type" value="Genomic_DNA"/>
</dbReference>
<dbReference type="RefSeq" id="WP_045808699.1">
    <property type="nucleotide sequence ID" value="NZ_LANX01000001.1"/>
</dbReference>
<feature type="site" description="Transition state stabilizer" evidence="8">
    <location>
        <position position="163"/>
    </location>
</feature>
<dbReference type="InterPro" id="IPR005135">
    <property type="entry name" value="Endo/exonuclease/phosphatase"/>
</dbReference>
<organism evidence="10 11">
    <name type="scientific">Candidatus Neoehrlichia procyonis str. RAC413</name>
    <dbReference type="NCBI Taxonomy" id="1359163"/>
    <lineage>
        <taxon>Bacteria</taxon>
        <taxon>Pseudomonadati</taxon>
        <taxon>Pseudomonadota</taxon>
        <taxon>Alphaproteobacteria</taxon>
        <taxon>Rickettsiales</taxon>
        <taxon>Anaplasmataceae</taxon>
        <taxon>Candidatus Neoehrlichia</taxon>
    </lineage>
</organism>
<dbReference type="EC" id="3.1.11.2" evidence="10"/>
<feature type="binding site" evidence="7">
    <location>
        <position position="35"/>
    </location>
    <ligand>
        <name>Mg(2+)</name>
        <dbReference type="ChEBI" id="CHEBI:18420"/>
        <label>1</label>
    </ligand>
</feature>
<evidence type="ECO:0000256" key="1">
    <source>
        <dbReference type="ARBA" id="ARBA00001936"/>
    </source>
</evidence>
<evidence type="ECO:0000256" key="5">
    <source>
        <dbReference type="ARBA" id="ARBA00022842"/>
    </source>
</evidence>
<reference evidence="10 11" key="1">
    <citation type="submission" date="2015-02" db="EMBL/GenBank/DDBJ databases">
        <title>Genome Sequencing of Rickettsiales.</title>
        <authorList>
            <person name="Daugherty S.C."/>
            <person name="Su Q."/>
            <person name="Abolude K."/>
            <person name="Beier-Sexton M."/>
            <person name="Carlyon J.A."/>
            <person name="Carter R."/>
            <person name="Day N.P."/>
            <person name="Dumler S.J."/>
            <person name="Dyachenko V."/>
            <person name="Godinez A."/>
            <person name="Kurtti T.J."/>
            <person name="Lichay M."/>
            <person name="Mullins K.E."/>
            <person name="Ott S."/>
            <person name="Pappas-Brown V."/>
            <person name="Paris D.H."/>
            <person name="Patel P."/>
            <person name="Richards A.L."/>
            <person name="Sadzewicz L."/>
            <person name="Sears K."/>
            <person name="Seidman D."/>
            <person name="Sengamalay N."/>
            <person name="Stenos J."/>
            <person name="Tallon L.J."/>
            <person name="Vincent G."/>
            <person name="Fraser C.M."/>
            <person name="Munderloh U."/>
            <person name="Dunning-Hotopp J.C."/>
        </authorList>
    </citation>
    <scope>NUCLEOTIDE SEQUENCE [LARGE SCALE GENOMIC DNA]</scope>
    <source>
        <strain evidence="10 11">RAC413</strain>
    </source>
</reference>
<dbReference type="NCBIfam" id="TIGR00195">
    <property type="entry name" value="exoDNase_III"/>
    <property type="match status" value="1"/>
</dbReference>
<accession>A0A0F3NMC9</accession>
<evidence type="ECO:0000259" key="9">
    <source>
        <dbReference type="Pfam" id="PF03372"/>
    </source>
</evidence>
<keyword evidence="7" id="KW-0464">Manganese</keyword>
<dbReference type="PATRIC" id="fig|1359163.3.peg.221"/>
<evidence type="ECO:0000313" key="10">
    <source>
        <dbReference type="EMBL" id="KJV68862.1"/>
    </source>
</evidence>